<proteinExistence type="inferred from homology"/>
<dbReference type="Gene3D" id="3.20.20.80">
    <property type="entry name" value="Glycosidases"/>
    <property type="match status" value="1"/>
</dbReference>
<evidence type="ECO:0000256" key="4">
    <source>
        <dbReference type="RuleBase" id="RU003690"/>
    </source>
</evidence>
<dbReference type="FunFam" id="3.20.20.80:FF:000020">
    <property type="entry name" value="Beta-glucosidase 12"/>
    <property type="match status" value="1"/>
</dbReference>
<evidence type="ECO:0000256" key="2">
    <source>
        <dbReference type="ARBA" id="ARBA00022801"/>
    </source>
</evidence>
<dbReference type="PROSITE" id="PS00653">
    <property type="entry name" value="GLYCOSYL_HYDROL_F1_2"/>
    <property type="match status" value="1"/>
</dbReference>
<feature type="chain" id="PRO_5022741180" evidence="5">
    <location>
        <begin position="24"/>
        <end position="524"/>
    </location>
</feature>
<dbReference type="InterPro" id="IPR017853">
    <property type="entry name" value="GH"/>
</dbReference>
<dbReference type="SUPFAM" id="SSF51445">
    <property type="entry name" value="(Trans)glycosidases"/>
    <property type="match status" value="1"/>
</dbReference>
<organism evidence="6">
    <name type="scientific">Davidia involucrata</name>
    <name type="common">Dove tree</name>
    <dbReference type="NCBI Taxonomy" id="16924"/>
    <lineage>
        <taxon>Eukaryota</taxon>
        <taxon>Viridiplantae</taxon>
        <taxon>Streptophyta</taxon>
        <taxon>Embryophyta</taxon>
        <taxon>Tracheophyta</taxon>
        <taxon>Spermatophyta</taxon>
        <taxon>Magnoliopsida</taxon>
        <taxon>eudicotyledons</taxon>
        <taxon>Gunneridae</taxon>
        <taxon>Pentapetalae</taxon>
        <taxon>asterids</taxon>
        <taxon>Cornales</taxon>
        <taxon>Nyssaceae</taxon>
        <taxon>Davidia</taxon>
    </lineage>
</organism>
<dbReference type="InterPro" id="IPR001360">
    <property type="entry name" value="Glyco_hydro_1"/>
</dbReference>
<comment type="similarity">
    <text evidence="1 4">Belongs to the glycosyl hydrolase 1 family.</text>
</comment>
<dbReference type="Pfam" id="PF00232">
    <property type="entry name" value="Glyco_hydro_1"/>
    <property type="match status" value="1"/>
</dbReference>
<accession>A0A5B6ZQJ8</accession>
<dbReference type="AlphaFoldDB" id="A0A5B6ZQJ8"/>
<keyword evidence="3 6" id="KW-0326">Glycosidase</keyword>
<evidence type="ECO:0000256" key="3">
    <source>
        <dbReference type="ARBA" id="ARBA00023295"/>
    </source>
</evidence>
<dbReference type="GO" id="GO:0008422">
    <property type="term" value="F:beta-glucosidase activity"/>
    <property type="evidence" value="ECO:0007669"/>
    <property type="project" value="UniProtKB-EC"/>
</dbReference>
<dbReference type="GO" id="GO:0005975">
    <property type="term" value="P:carbohydrate metabolic process"/>
    <property type="evidence" value="ECO:0007669"/>
    <property type="project" value="InterPro"/>
</dbReference>
<keyword evidence="2 6" id="KW-0378">Hydrolase</keyword>
<evidence type="ECO:0000256" key="1">
    <source>
        <dbReference type="ARBA" id="ARBA00010838"/>
    </source>
</evidence>
<gene>
    <name evidence="6" type="ORF">Din_015227</name>
</gene>
<sequence>MGIQGHLLLGLLIIAYAVSSTEALPRSYGKNVIDRKAQPLSPSYGIDSLNRSSFPPGFVFGAASSAYQVEGGAFEDGKGPSIWDTFTHKYPEKISDGSNGDVAIDSYHRYKEDVNIIKGMGLDAYRFSISWSRVLPRGKLSGGVNEEGIKYYNNLIDDLQANGIDSFVTLFHWDSPQALEDEYGGFLSPKIVDDFGDFSELCFKRFGDRVKHWTTLNEPWSFSNAAYATGGFAPGRCSSWLNNCSQGNSGTEPYLVTHNQLLAHAAAVKLYKQKYQESQKGVIGITLVSQWMVPFSNSTVDRRASLRGLDFMLGWFMDPLIYGDYPRTMRLIVRDRLPKFSEDQSEMVKGSFDFIGLNYYTANYAANEPNSNGINVSYTTDSRVNETTERNGVLIGVQAGSDWLHVYPRGIWDLLIYIKREYNNPPIYITENGIDEVNNATLSLKEALADNFRIKYYYLHLSFLRLAIKDGVNLKGYFAWAILDNFEWSAGYTVRFGINYVDYKNGLKRYPKLSAKWFKNFLQK</sequence>
<feature type="signal peptide" evidence="5">
    <location>
        <begin position="1"/>
        <end position="23"/>
    </location>
</feature>
<dbReference type="PRINTS" id="PR00131">
    <property type="entry name" value="GLHYDRLASE1"/>
</dbReference>
<dbReference type="PANTHER" id="PTHR10353">
    <property type="entry name" value="GLYCOSYL HYDROLASE"/>
    <property type="match status" value="1"/>
</dbReference>
<reference evidence="6" key="1">
    <citation type="submission" date="2019-08" db="EMBL/GenBank/DDBJ databases">
        <title>Reference gene set and small RNA set construction with multiple tissues from Davidia involucrata Baill.</title>
        <authorList>
            <person name="Yang H."/>
            <person name="Zhou C."/>
            <person name="Li G."/>
            <person name="Wang J."/>
            <person name="Gao P."/>
            <person name="Wang M."/>
            <person name="Wang R."/>
            <person name="Zhao Y."/>
        </authorList>
    </citation>
    <scope>NUCLEOTIDE SEQUENCE</scope>
    <source>
        <tissue evidence="6">Mixed with DoveR01_LX</tissue>
    </source>
</reference>
<evidence type="ECO:0000256" key="5">
    <source>
        <dbReference type="SAM" id="SignalP"/>
    </source>
</evidence>
<dbReference type="PANTHER" id="PTHR10353:SF137">
    <property type="entry name" value="MYROSINASE 3-RELATED"/>
    <property type="match status" value="1"/>
</dbReference>
<name>A0A5B6ZQJ8_DAVIN</name>
<protein>
    <submittedName>
        <fullName evidence="6">Putative beta-glucosidase 12-like</fullName>
        <ecNumber evidence="6">3.2.1.21</ecNumber>
    </submittedName>
</protein>
<dbReference type="InterPro" id="IPR033132">
    <property type="entry name" value="GH_1_N_CS"/>
</dbReference>
<evidence type="ECO:0000313" key="6">
    <source>
        <dbReference type="EMBL" id="MPA45786.1"/>
    </source>
</evidence>
<dbReference type="EC" id="3.2.1.21" evidence="6"/>
<dbReference type="EMBL" id="GHES01015227">
    <property type="protein sequence ID" value="MPA45786.1"/>
    <property type="molecule type" value="Transcribed_RNA"/>
</dbReference>
<keyword evidence="5" id="KW-0732">Signal</keyword>